<dbReference type="EMBL" id="NGFP01000044">
    <property type="protein sequence ID" value="OUC97128.1"/>
    <property type="molecule type" value="Genomic_DNA"/>
</dbReference>
<dbReference type="RefSeq" id="WP_086571481.1">
    <property type="nucleotide sequence ID" value="NZ_NGFP01000044.1"/>
</dbReference>
<name>A0A243RQ59_9ACTN</name>
<reference evidence="1 2" key="1">
    <citation type="submission" date="2017-05" db="EMBL/GenBank/DDBJ databases">
        <title>Biotechnological potential of actinobacteria isolated from South African environments.</title>
        <authorList>
            <person name="Le Roes-Hill M."/>
            <person name="Prins A."/>
            <person name="Durrell K.A."/>
        </authorList>
    </citation>
    <scope>NUCLEOTIDE SEQUENCE [LARGE SCALE GENOMIC DNA]</scope>
    <source>
        <strain evidence="1">M26</strain>
    </source>
</reference>
<evidence type="ECO:0000313" key="1">
    <source>
        <dbReference type="EMBL" id="OUC97128.1"/>
    </source>
</evidence>
<proteinExistence type="predicted"/>
<keyword evidence="2" id="KW-1185">Reference proteome</keyword>
<evidence type="ECO:0008006" key="3">
    <source>
        <dbReference type="Google" id="ProtNLM"/>
    </source>
</evidence>
<dbReference type="Pfam" id="PF12686">
    <property type="entry name" value="DUF3800"/>
    <property type="match status" value="1"/>
</dbReference>
<sequence>MQAEPPSTGHILEIACDESGSEGGKLIGGNTDVFAHAGVRLSAESAAECIRETRDRIRSPATEYKANHLLREKHRPVLEWLLGPSGPIYGNAHVHLIDKTFFAVGKVVDLLVGEVAHAADTGLCRDRQAEAMAVTLYREGQRAFGSERWNAFLESFNDLMRAKTSADSFFRTVDALSLAGAGGRVGEIMELLRRARPHADSFRARLLDDPKMIPTLDPLIPAIVQAVVHWGAGGISVSIVHDEHNALTEKRIAQLKEMFGAPHATDLRHASPGRLAGLRLVDSRSDPRVQVADFLAGVARKIASDELNDRGDADLVALLRPYVDPSSIWGDDRSWALLGPSPGSQT</sequence>
<comment type="caution">
    <text evidence="1">The sequence shown here is derived from an EMBL/GenBank/DDBJ whole genome shotgun (WGS) entry which is preliminary data.</text>
</comment>
<dbReference type="AlphaFoldDB" id="A0A243RQ59"/>
<evidence type="ECO:0000313" key="2">
    <source>
        <dbReference type="Proteomes" id="UP000194761"/>
    </source>
</evidence>
<accession>A0A243RQ59</accession>
<dbReference type="InterPro" id="IPR024524">
    <property type="entry name" value="DUF3800"/>
</dbReference>
<organism evidence="1 2">
    <name type="scientific">Streptosporangium minutum</name>
    <dbReference type="NCBI Taxonomy" id="569862"/>
    <lineage>
        <taxon>Bacteria</taxon>
        <taxon>Bacillati</taxon>
        <taxon>Actinomycetota</taxon>
        <taxon>Actinomycetes</taxon>
        <taxon>Streptosporangiales</taxon>
        <taxon>Streptosporangiaceae</taxon>
        <taxon>Streptosporangium</taxon>
    </lineage>
</organism>
<gene>
    <name evidence="1" type="ORF">CA984_12510</name>
</gene>
<protein>
    <recommendedName>
        <fullName evidence="3">DUF3800 domain-containing protein</fullName>
    </recommendedName>
</protein>
<dbReference type="Proteomes" id="UP000194761">
    <property type="component" value="Unassembled WGS sequence"/>
</dbReference>